<gene>
    <name evidence="1" type="ORF">VKT23_019170</name>
</gene>
<evidence type="ECO:0000313" key="1">
    <source>
        <dbReference type="EMBL" id="KAK7436457.1"/>
    </source>
</evidence>
<accession>A0ABR1IQ84</accession>
<reference evidence="1 2" key="1">
    <citation type="submission" date="2024-01" db="EMBL/GenBank/DDBJ databases">
        <title>A draft genome for the cacao thread blight pathogen Marasmiellus scandens.</title>
        <authorList>
            <person name="Baruah I.K."/>
            <person name="Leung J."/>
            <person name="Bukari Y."/>
            <person name="Amoako-Attah I."/>
            <person name="Meinhardt L.W."/>
            <person name="Bailey B.A."/>
            <person name="Cohen S.P."/>
        </authorList>
    </citation>
    <scope>NUCLEOTIDE SEQUENCE [LARGE SCALE GENOMIC DNA]</scope>
    <source>
        <strain evidence="1 2">GH-19</strain>
    </source>
</reference>
<dbReference type="Proteomes" id="UP001498398">
    <property type="component" value="Unassembled WGS sequence"/>
</dbReference>
<name>A0ABR1IQ84_9AGAR</name>
<proteinExistence type="predicted"/>
<sequence length="483" mass="54903">MDYVDIYAPRISESGISTQYLWADRRMGAFVWNDKDAFLLFKAGLPVYYVRSLNDFDCQNILSACHLTIPPLCHSVASPPYSVLFTGQAGADAKFAAIRIASMNCFDAENPFQNLHLPGQYSSSYQIGSGRITSMADSVPSVSSLERHVRSRVSSSAPYSKNKPFRKGKEKAQNPLRIARDKFDDLPSDNEFVPPKIPAWSNVNKTINVRHPERRHKEDQTPKNVTILPDPGLFFGTEERSRQLSYFVQWHHMREAWLHSCADGQDPVQVLVWRKILALHAIGRWKKDAVPQNKQQEGHKLATETVESLFEEYSPGQPLVLSDRPLEYPTPQEARVMIRELCLLGFRYQLVQLDGLADESRPKPSPQISQASYEVSLANHQRNRAILVDRVFSGGSLFALPSLTSNVGLAAERWTDRIQSLLALWQLMNSWPGSKHPVWNRGEDPNLLHMAGPGEQWEKALTRFYAQSYYNFFNHPPILPCRI</sequence>
<organism evidence="1 2">
    <name type="scientific">Marasmiellus scandens</name>
    <dbReference type="NCBI Taxonomy" id="2682957"/>
    <lineage>
        <taxon>Eukaryota</taxon>
        <taxon>Fungi</taxon>
        <taxon>Dikarya</taxon>
        <taxon>Basidiomycota</taxon>
        <taxon>Agaricomycotina</taxon>
        <taxon>Agaricomycetes</taxon>
        <taxon>Agaricomycetidae</taxon>
        <taxon>Agaricales</taxon>
        <taxon>Marasmiineae</taxon>
        <taxon>Omphalotaceae</taxon>
        <taxon>Marasmiellus</taxon>
    </lineage>
</organism>
<keyword evidence="2" id="KW-1185">Reference proteome</keyword>
<dbReference type="EMBL" id="JBANRG010000094">
    <property type="protein sequence ID" value="KAK7436457.1"/>
    <property type="molecule type" value="Genomic_DNA"/>
</dbReference>
<protein>
    <submittedName>
        <fullName evidence="1">Uncharacterized protein</fullName>
    </submittedName>
</protein>
<evidence type="ECO:0000313" key="2">
    <source>
        <dbReference type="Proteomes" id="UP001498398"/>
    </source>
</evidence>
<comment type="caution">
    <text evidence="1">The sequence shown here is derived from an EMBL/GenBank/DDBJ whole genome shotgun (WGS) entry which is preliminary data.</text>
</comment>